<accession>A0ABX1WM57</accession>
<dbReference type="InterPro" id="IPR008969">
    <property type="entry name" value="CarboxyPept-like_regulatory"/>
</dbReference>
<name>A0ABX1WM57_9FLAO</name>
<dbReference type="RefSeq" id="WP_171623039.1">
    <property type="nucleotide sequence ID" value="NZ_JABFOQ010000015.1"/>
</dbReference>
<comment type="caution">
    <text evidence="1">The sequence shown here is derived from an EMBL/GenBank/DDBJ whole genome shotgun (WGS) entry which is preliminary data.</text>
</comment>
<keyword evidence="2" id="KW-1185">Reference proteome</keyword>
<dbReference type="Gene3D" id="2.60.40.1120">
    <property type="entry name" value="Carboxypeptidase-like, regulatory domain"/>
    <property type="match status" value="1"/>
</dbReference>
<dbReference type="EMBL" id="JABFOQ010000015">
    <property type="protein sequence ID" value="NOJ75729.1"/>
    <property type="molecule type" value="Genomic_DNA"/>
</dbReference>
<dbReference type="Pfam" id="PF18939">
    <property type="entry name" value="DUF5686"/>
    <property type="match status" value="1"/>
</dbReference>
<proteinExistence type="predicted"/>
<sequence>MKSYITAFFIVVLASLQAQVKIQGKVIDAETLKPIPYADIRLPELKVSATSNSDGTFYIESTSNAEKIVISKSGYEISDYIIENKIDYNFIAQLFLAEEEGQEIDNNQSVDLQEAVVSAKKKRLKKKENPAYAILREVWKRKKKNGLKLTPHYQYDEYEKLQFDISNIDSSFMKRKIFKGMEFVFEKIDTSSINGKTYLPAFLNESIYKIAGINQTSTKERRELIANKTSGFENNEIVASTVKNLFRDVDIYDNRVNILDIKFVSPIATDGFAVYDYELKDTVDVDGVESYRIKYYPRREGELTFKGELFISKDAYAVKEVVMETTKEINVNFVRNIFMNLQYDIPNDSIFYPKKEYAMLDMSLLSKKESAKGIFAHKTVNYYNYDFNTTHPEAYYYERLDPAKAALNERDNQFWAESRPEVLTKDQEGIYETLEQLNKVPKFNNIVKAIEIFGSGYYNVGNAIDIGNLYSSFGYNQIEGFRLRAGARTYFSQNDMWRAQGFMAYGFGDNKFKYGADFRYMFNKYNRFQVGIGTKRDVEQLAASLTSSDGIMTRSFASSSIINQGDNTFLSNNNLTNIYTSIEPWKNVTFRVDGNYQLIKPADAQQFSIAYEKNGQLKETLTNSSVSVSIIARPGAKYSQYGIDRYEMTTLAPTLMLRYTKGLKGVINSDFEYDKLQFLYTQPILIGSFGKSLVTVEAGKTFQGVPLSLMSAIPGNESYGQVYGTFSQLDYYEFVTDQYATMNWEHHFNGWILNKVPLIKKLKLREVGFLRAAYGDISEKSKAINHSTIEYFAPNQQIYYEYGFGIENIGFGNIRPIRVDFNWRGNYNNLPDVRKFGVTIGLDWSF</sequence>
<dbReference type="Pfam" id="PF13715">
    <property type="entry name" value="CarbopepD_reg_2"/>
    <property type="match status" value="1"/>
</dbReference>
<protein>
    <submittedName>
        <fullName evidence="1">Carboxypeptidase-like regulatory domain-containing protein</fullName>
    </submittedName>
</protein>
<dbReference type="Proteomes" id="UP000580344">
    <property type="component" value="Unassembled WGS sequence"/>
</dbReference>
<organism evidence="1 2">
    <name type="scientific">Empedobacter stercoris</name>
    <dbReference type="NCBI Taxonomy" id="1628248"/>
    <lineage>
        <taxon>Bacteria</taxon>
        <taxon>Pseudomonadati</taxon>
        <taxon>Bacteroidota</taxon>
        <taxon>Flavobacteriia</taxon>
        <taxon>Flavobacteriales</taxon>
        <taxon>Weeksellaceae</taxon>
        <taxon>Empedobacter</taxon>
    </lineage>
</organism>
<evidence type="ECO:0000313" key="2">
    <source>
        <dbReference type="Proteomes" id="UP000580344"/>
    </source>
</evidence>
<evidence type="ECO:0000313" key="1">
    <source>
        <dbReference type="EMBL" id="NOJ75729.1"/>
    </source>
</evidence>
<dbReference type="SUPFAM" id="SSF49464">
    <property type="entry name" value="Carboxypeptidase regulatory domain-like"/>
    <property type="match status" value="1"/>
</dbReference>
<gene>
    <name evidence="1" type="ORF">HMH06_07785</name>
</gene>
<reference evidence="1 2" key="1">
    <citation type="submission" date="2020-05" db="EMBL/GenBank/DDBJ databases">
        <title>Tigecycline resistant gene in Empedobacter stercoris.</title>
        <authorList>
            <person name="Chen Y."/>
            <person name="Cheng Y."/>
            <person name="Zhou K."/>
        </authorList>
    </citation>
    <scope>NUCLEOTIDE SEQUENCE [LARGE SCALE GENOMIC DNA]</scope>
    <source>
        <strain evidence="1 2">ES202</strain>
    </source>
</reference>
<dbReference type="InterPro" id="IPR043741">
    <property type="entry name" value="DUF5686"/>
</dbReference>